<reference evidence="1" key="1">
    <citation type="submission" date="2019-08" db="EMBL/GenBank/DDBJ databases">
        <authorList>
            <person name="Kucharzyk K."/>
            <person name="Murdoch R.W."/>
            <person name="Higgins S."/>
            <person name="Loffler F."/>
        </authorList>
    </citation>
    <scope>NUCLEOTIDE SEQUENCE</scope>
</reference>
<dbReference type="InterPro" id="IPR047713">
    <property type="entry name" value="DHCW_cupin"/>
</dbReference>
<dbReference type="SUPFAM" id="SSF51182">
    <property type="entry name" value="RmlC-like cupins"/>
    <property type="match status" value="1"/>
</dbReference>
<dbReference type="InterPro" id="IPR011051">
    <property type="entry name" value="RmlC_Cupin_sf"/>
</dbReference>
<evidence type="ECO:0000313" key="1">
    <source>
        <dbReference type="EMBL" id="MPN44649.1"/>
    </source>
</evidence>
<protein>
    <recommendedName>
        <fullName evidence="2">Cupin 2 conserved barrel domain-containing protein</fullName>
    </recommendedName>
</protein>
<dbReference type="AlphaFoldDB" id="A0A645I2J9"/>
<comment type="caution">
    <text evidence="1">The sequence shown here is derived from an EMBL/GenBank/DDBJ whole genome shotgun (WGS) entry which is preliminary data.</text>
</comment>
<dbReference type="InterPro" id="IPR014710">
    <property type="entry name" value="RmlC-like_jellyroll"/>
</dbReference>
<accession>A0A645I2J9</accession>
<organism evidence="1">
    <name type="scientific">bioreactor metagenome</name>
    <dbReference type="NCBI Taxonomy" id="1076179"/>
    <lineage>
        <taxon>unclassified sequences</taxon>
        <taxon>metagenomes</taxon>
        <taxon>ecological metagenomes</taxon>
    </lineage>
</organism>
<proteinExistence type="predicted"/>
<sequence>MAYWRTFEQGNIRVRMVEYTPGYEADHWCSRGHVLFVLEGELCTRLQDGREFCMTAGMSYQVAENSDPHRSHTVKGAKLLIVD</sequence>
<evidence type="ECO:0008006" key="2">
    <source>
        <dbReference type="Google" id="ProtNLM"/>
    </source>
</evidence>
<dbReference type="NCBIfam" id="NF038084">
    <property type="entry name" value="DHCW_cupin"/>
    <property type="match status" value="1"/>
</dbReference>
<dbReference type="EMBL" id="VSSQ01103935">
    <property type="protein sequence ID" value="MPN44649.1"/>
    <property type="molecule type" value="Genomic_DNA"/>
</dbReference>
<name>A0A645I2J9_9ZZZZ</name>
<dbReference type="Gene3D" id="2.60.120.10">
    <property type="entry name" value="Jelly Rolls"/>
    <property type="match status" value="1"/>
</dbReference>
<gene>
    <name evidence="1" type="ORF">SDC9_192214</name>
</gene>